<organism evidence="1 2">
    <name type="scientific">Prunus armeniaca</name>
    <name type="common">Apricot</name>
    <name type="synonym">Armeniaca vulgaris</name>
    <dbReference type="NCBI Taxonomy" id="36596"/>
    <lineage>
        <taxon>Eukaryota</taxon>
        <taxon>Viridiplantae</taxon>
        <taxon>Streptophyta</taxon>
        <taxon>Embryophyta</taxon>
        <taxon>Tracheophyta</taxon>
        <taxon>Spermatophyta</taxon>
        <taxon>Magnoliopsida</taxon>
        <taxon>eudicotyledons</taxon>
        <taxon>Gunneridae</taxon>
        <taxon>Pentapetalae</taxon>
        <taxon>rosids</taxon>
        <taxon>fabids</taxon>
        <taxon>Rosales</taxon>
        <taxon>Rosaceae</taxon>
        <taxon>Amygdaloideae</taxon>
        <taxon>Amygdaleae</taxon>
        <taxon>Prunus</taxon>
    </lineage>
</organism>
<reference evidence="1 2" key="1">
    <citation type="submission" date="2020-05" db="EMBL/GenBank/DDBJ databases">
        <authorList>
            <person name="Campoy J."/>
            <person name="Schneeberger K."/>
            <person name="Spophaly S."/>
        </authorList>
    </citation>
    <scope>NUCLEOTIDE SEQUENCE [LARGE SCALE GENOMIC DNA]</scope>
    <source>
        <strain evidence="1">PruArmRojPasFocal</strain>
    </source>
</reference>
<accession>A0A6J5UMD4</accession>
<evidence type="ECO:0000313" key="2">
    <source>
        <dbReference type="Proteomes" id="UP000507222"/>
    </source>
</evidence>
<evidence type="ECO:0000313" key="1">
    <source>
        <dbReference type="EMBL" id="CAB4277680.1"/>
    </source>
</evidence>
<gene>
    <name evidence="1" type="ORF">CURHAP_LOCUS27548</name>
</gene>
<dbReference type="EMBL" id="CAEKDK010000004">
    <property type="protein sequence ID" value="CAB4277680.1"/>
    <property type="molecule type" value="Genomic_DNA"/>
</dbReference>
<dbReference type="AlphaFoldDB" id="A0A6J5UMD4"/>
<proteinExistence type="predicted"/>
<protein>
    <submittedName>
        <fullName evidence="1">Uncharacterized protein</fullName>
    </submittedName>
</protein>
<dbReference type="Proteomes" id="UP000507222">
    <property type="component" value="Unassembled WGS sequence"/>
</dbReference>
<sequence>MVESDVPPTDKISCDIVGTQESILFTDSRNARDIHGGMDDDQYPTFPIQNNNMALFMGFAQADRPHHLNGEYMIESTRHPPVVYLQPHEHMK</sequence>
<name>A0A6J5UMD4_PRUAR</name>